<evidence type="ECO:0000259" key="6">
    <source>
        <dbReference type="Pfam" id="PF04932"/>
    </source>
</evidence>
<evidence type="ECO:0000313" key="7">
    <source>
        <dbReference type="EMBL" id="ONF45436.1"/>
    </source>
</evidence>
<feature type="transmembrane region" description="Helical" evidence="5">
    <location>
        <begin position="50"/>
        <end position="72"/>
    </location>
</feature>
<dbReference type="Pfam" id="PF04932">
    <property type="entry name" value="Wzy_C"/>
    <property type="match status" value="1"/>
</dbReference>
<comment type="caution">
    <text evidence="7">The sequence shown here is derived from an EMBL/GenBank/DDBJ whole genome shotgun (WGS) entry which is preliminary data.</text>
</comment>
<dbReference type="InterPro" id="IPR051533">
    <property type="entry name" value="WaaL-like"/>
</dbReference>
<dbReference type="EMBL" id="MSCW01000001">
    <property type="protein sequence ID" value="ONF45436.1"/>
    <property type="molecule type" value="Genomic_DNA"/>
</dbReference>
<organism evidence="7 8">
    <name type="scientific">Marinobacter lutaoensis</name>
    <dbReference type="NCBI Taxonomy" id="135739"/>
    <lineage>
        <taxon>Bacteria</taxon>
        <taxon>Pseudomonadati</taxon>
        <taxon>Pseudomonadota</taxon>
        <taxon>Gammaproteobacteria</taxon>
        <taxon>Pseudomonadales</taxon>
        <taxon>Marinobacteraceae</taxon>
        <taxon>Marinobacter</taxon>
    </lineage>
</organism>
<protein>
    <submittedName>
        <fullName evidence="7">Polymerase</fullName>
    </submittedName>
</protein>
<keyword evidence="4 5" id="KW-0472">Membrane</keyword>
<feature type="transmembrane region" description="Helical" evidence="5">
    <location>
        <begin position="135"/>
        <end position="155"/>
    </location>
</feature>
<evidence type="ECO:0000256" key="4">
    <source>
        <dbReference type="ARBA" id="ARBA00023136"/>
    </source>
</evidence>
<feature type="transmembrane region" description="Helical" evidence="5">
    <location>
        <begin position="109"/>
        <end position="128"/>
    </location>
</feature>
<evidence type="ECO:0000256" key="1">
    <source>
        <dbReference type="ARBA" id="ARBA00004141"/>
    </source>
</evidence>
<dbReference type="PANTHER" id="PTHR37422:SF23">
    <property type="entry name" value="TEICHURONIC ACID BIOSYNTHESIS PROTEIN TUAE"/>
    <property type="match status" value="1"/>
</dbReference>
<dbReference type="STRING" id="135739.BTO32_02995"/>
<reference evidence="7 8" key="1">
    <citation type="submission" date="2016-12" db="EMBL/GenBank/DDBJ databases">
        <title>Marinobacter lutaoensis whole genome sequencing.</title>
        <authorList>
            <person name="Verma A."/>
            <person name="Krishnamurthi S."/>
        </authorList>
    </citation>
    <scope>NUCLEOTIDE SEQUENCE [LARGE SCALE GENOMIC DNA]</scope>
    <source>
        <strain evidence="7 8">T5054</strain>
    </source>
</reference>
<feature type="transmembrane region" description="Helical" evidence="5">
    <location>
        <begin position="381"/>
        <end position="402"/>
    </location>
</feature>
<feature type="transmembrane region" description="Helical" evidence="5">
    <location>
        <begin position="408"/>
        <end position="425"/>
    </location>
</feature>
<feature type="transmembrane region" description="Helical" evidence="5">
    <location>
        <begin position="175"/>
        <end position="193"/>
    </location>
</feature>
<dbReference type="PANTHER" id="PTHR37422">
    <property type="entry name" value="TEICHURONIC ACID BIOSYNTHESIS PROTEIN TUAE"/>
    <property type="match status" value="1"/>
</dbReference>
<keyword evidence="3 5" id="KW-1133">Transmembrane helix</keyword>
<keyword evidence="2 5" id="KW-0812">Transmembrane</keyword>
<comment type="subcellular location">
    <subcellularLocation>
        <location evidence="1">Membrane</location>
        <topology evidence="1">Multi-pass membrane protein</topology>
    </subcellularLocation>
</comment>
<feature type="transmembrane region" description="Helical" evidence="5">
    <location>
        <begin position="200"/>
        <end position="218"/>
    </location>
</feature>
<gene>
    <name evidence="7" type="ORF">BTO32_02995</name>
</gene>
<feature type="transmembrane region" description="Helical" evidence="5">
    <location>
        <begin position="84"/>
        <end position="103"/>
    </location>
</feature>
<evidence type="ECO:0000313" key="8">
    <source>
        <dbReference type="Proteomes" id="UP000189339"/>
    </source>
</evidence>
<dbReference type="GO" id="GO:0016020">
    <property type="term" value="C:membrane"/>
    <property type="evidence" value="ECO:0007669"/>
    <property type="project" value="UniProtKB-SubCell"/>
</dbReference>
<dbReference type="InterPro" id="IPR007016">
    <property type="entry name" value="O-antigen_ligase-rel_domated"/>
</dbReference>
<name>A0A1V2DYD8_9GAMM</name>
<feature type="transmembrane region" description="Helical" evidence="5">
    <location>
        <begin position="224"/>
        <end position="240"/>
    </location>
</feature>
<dbReference type="AlphaFoldDB" id="A0A1V2DYD8"/>
<feature type="transmembrane region" description="Helical" evidence="5">
    <location>
        <begin position="337"/>
        <end position="361"/>
    </location>
</feature>
<sequence>MSKFALLFMLLFFGGVVATFAYSGSASFLLYQLVYFLNPDARWWSAQIPGISYSFVASILMIGTLAMGYRRYTEKSPWTAQPALKWLVVLLLFYYLAYVLFALDPVIHKRFTIDFTKLVIIVFVAYKLLNSKRALAASIWAYLIGATYIGYLATITGRNSGDRVEGIGLVDSPDANGVAAALVPAGVLLLYYAWMGNWKVRLLAVICGALIANGLVLINSRGAFLGSVAGVAPFLLSMFFSRYQRRGQRPMALLIAIVGLSGALYVTDAQFWERMNTLQNLESKESGAGRVTFWLKTFDMLEDHPMGMGIYGYNRLAPLYMDDETRGGVEFRSVHSLWFQGLSEVGPLGFLVFLTMLVSLYRTSRKARHWLRAEGGDNRTYFQLLALECALLSYLAAATFINQFRAEILYWMILLLAVGTNVHYLQHVRVSADTPAPRRGRTPVSESTAGTL</sequence>
<proteinExistence type="predicted"/>
<accession>A0A1V2DYD8</accession>
<feature type="transmembrane region" description="Helical" evidence="5">
    <location>
        <begin position="252"/>
        <end position="272"/>
    </location>
</feature>
<evidence type="ECO:0000256" key="3">
    <source>
        <dbReference type="ARBA" id="ARBA00022989"/>
    </source>
</evidence>
<dbReference type="Proteomes" id="UP000189339">
    <property type="component" value="Unassembled WGS sequence"/>
</dbReference>
<dbReference type="RefSeq" id="WP_076722929.1">
    <property type="nucleotide sequence ID" value="NZ_JABWTC010000026.1"/>
</dbReference>
<dbReference type="OrthoDB" id="871774at2"/>
<evidence type="ECO:0000256" key="5">
    <source>
        <dbReference type="SAM" id="Phobius"/>
    </source>
</evidence>
<keyword evidence="8" id="KW-1185">Reference proteome</keyword>
<feature type="domain" description="O-antigen ligase-related" evidence="6">
    <location>
        <begin position="209"/>
        <end position="354"/>
    </location>
</feature>
<evidence type="ECO:0000256" key="2">
    <source>
        <dbReference type="ARBA" id="ARBA00022692"/>
    </source>
</evidence>